<dbReference type="EC" id="2.1.1.22" evidence="4"/>
<reference evidence="13" key="1">
    <citation type="submission" date="2025-08" db="UniProtKB">
        <authorList>
            <consortium name="RefSeq"/>
        </authorList>
    </citation>
    <scope>IDENTIFICATION</scope>
    <source>
        <tissue evidence="13">Whole organism</tissue>
    </source>
</reference>
<keyword evidence="9" id="KW-0949">S-adenosyl-L-methionine</keyword>
<dbReference type="GeneID" id="108682124"/>
<name>A0A8B7PKM2_HYAAZ</name>
<keyword evidence="12" id="KW-1185">Reference proteome</keyword>
<accession>A0A8B7PKM2</accession>
<evidence type="ECO:0000313" key="12">
    <source>
        <dbReference type="Proteomes" id="UP000694843"/>
    </source>
</evidence>
<dbReference type="Proteomes" id="UP000694843">
    <property type="component" value="Unplaced"/>
</dbReference>
<dbReference type="SMART" id="SM01296">
    <property type="entry name" value="N2227"/>
    <property type="match status" value="1"/>
</dbReference>
<keyword evidence="10" id="KW-0539">Nucleus</keyword>
<evidence type="ECO:0000256" key="3">
    <source>
        <dbReference type="ARBA" id="ARBA00010086"/>
    </source>
</evidence>
<dbReference type="OrthoDB" id="978at2759"/>
<dbReference type="GO" id="GO:0032259">
    <property type="term" value="P:methylation"/>
    <property type="evidence" value="ECO:0007669"/>
    <property type="project" value="UniProtKB-KW"/>
</dbReference>
<evidence type="ECO:0000256" key="7">
    <source>
        <dbReference type="ARBA" id="ARBA00022603"/>
    </source>
</evidence>
<evidence type="ECO:0000256" key="10">
    <source>
        <dbReference type="ARBA" id="ARBA00023242"/>
    </source>
</evidence>
<dbReference type="InterPro" id="IPR029063">
    <property type="entry name" value="SAM-dependent_MTases_sf"/>
</dbReference>
<dbReference type="PANTHER" id="PTHR12303">
    <property type="entry name" value="CARNOSINE N-METHYLTRANSFERASE"/>
    <property type="match status" value="1"/>
</dbReference>
<sequence>MATTNHETEQEIQEREHFQRIVNVFKSYKFLTDEWIKTKIALVKSLSPEQQLLLSDYTKHLAEMRVCVAHNAEVVQLIINDVENMFENVQHEEDGKASVKKRPILRSDLEKVYTTLRQIVRDWTAEGAAERDLCYGPILEIIDKKYPKDKIDRSCINVLVPGAGLGRLSYELANRGYACQGNEFSLFMLFASNFVLNRSSGVESLCIYPWVHSVCNVLSPDDQLRSVKFPDVNPSDLPPSSQLTMAAGDFLEIYTEADAWDCVATCFFIDCANNIVSFVQTIYNILKPGGQWINLGPLLYHYADQEGEESLEPSYDHLIAIIKKVGFVITEERTNVSSSYAQNPNSMLKTEYKSVFFVASKLS</sequence>
<protein>
    <recommendedName>
        <fullName evidence="5">Carnosine N-methyltransferase</fullName>
        <ecNumber evidence="4">2.1.1.22</ecNumber>
    </recommendedName>
</protein>
<organism evidence="12 13">
    <name type="scientific">Hyalella azteca</name>
    <name type="common">Amphipod</name>
    <dbReference type="NCBI Taxonomy" id="294128"/>
    <lineage>
        <taxon>Eukaryota</taxon>
        <taxon>Metazoa</taxon>
        <taxon>Ecdysozoa</taxon>
        <taxon>Arthropoda</taxon>
        <taxon>Crustacea</taxon>
        <taxon>Multicrustacea</taxon>
        <taxon>Malacostraca</taxon>
        <taxon>Eumalacostraca</taxon>
        <taxon>Peracarida</taxon>
        <taxon>Amphipoda</taxon>
        <taxon>Senticaudata</taxon>
        <taxon>Talitrida</taxon>
        <taxon>Talitroidea</taxon>
        <taxon>Hyalellidae</taxon>
        <taxon>Hyalella</taxon>
    </lineage>
</organism>
<dbReference type="Gene3D" id="3.40.50.150">
    <property type="entry name" value="Vaccinia Virus protein VP39"/>
    <property type="match status" value="1"/>
</dbReference>
<gene>
    <name evidence="13" type="primary">LOC108682124</name>
</gene>
<comment type="subcellular location">
    <subcellularLocation>
        <location evidence="2">Cytoplasm</location>
        <location evidence="2">Cytosol</location>
    </subcellularLocation>
    <subcellularLocation>
        <location evidence="1">Nucleus</location>
    </subcellularLocation>
</comment>
<evidence type="ECO:0000256" key="11">
    <source>
        <dbReference type="ARBA" id="ARBA00054322"/>
    </source>
</evidence>
<dbReference type="KEGG" id="hazt:108682124"/>
<comment type="similarity">
    <text evidence="3">Belongs to the carnosine N-methyltransferase family.</text>
</comment>
<dbReference type="GO" id="GO:0030735">
    <property type="term" value="F:carnosine N-methyltransferase activity"/>
    <property type="evidence" value="ECO:0007669"/>
    <property type="project" value="UniProtKB-EC"/>
</dbReference>
<dbReference type="SUPFAM" id="SSF53335">
    <property type="entry name" value="S-adenosyl-L-methionine-dependent methyltransferases"/>
    <property type="match status" value="1"/>
</dbReference>
<dbReference type="InterPro" id="IPR012901">
    <property type="entry name" value="CARME"/>
</dbReference>
<evidence type="ECO:0000256" key="2">
    <source>
        <dbReference type="ARBA" id="ARBA00004514"/>
    </source>
</evidence>
<evidence type="ECO:0000256" key="8">
    <source>
        <dbReference type="ARBA" id="ARBA00022679"/>
    </source>
</evidence>
<dbReference type="AlphaFoldDB" id="A0A8B7PKM2"/>
<keyword evidence="7" id="KW-0489">Methyltransferase</keyword>
<evidence type="ECO:0000256" key="9">
    <source>
        <dbReference type="ARBA" id="ARBA00022691"/>
    </source>
</evidence>
<evidence type="ECO:0000256" key="4">
    <source>
        <dbReference type="ARBA" id="ARBA00012003"/>
    </source>
</evidence>
<dbReference type="FunFam" id="3.40.50.150:FF:000094">
    <property type="entry name" value="Carnosine N-methyltransferase 1"/>
    <property type="match status" value="1"/>
</dbReference>
<keyword evidence="6" id="KW-0963">Cytoplasm</keyword>
<dbReference type="GO" id="GO:0035498">
    <property type="term" value="P:carnosine metabolic process"/>
    <property type="evidence" value="ECO:0007669"/>
    <property type="project" value="UniProtKB-ARBA"/>
</dbReference>
<dbReference type="Pfam" id="PF07942">
    <property type="entry name" value="CARME"/>
    <property type="match status" value="1"/>
</dbReference>
<evidence type="ECO:0000256" key="1">
    <source>
        <dbReference type="ARBA" id="ARBA00004123"/>
    </source>
</evidence>
<dbReference type="GO" id="GO:0005634">
    <property type="term" value="C:nucleus"/>
    <property type="evidence" value="ECO:0007669"/>
    <property type="project" value="UniProtKB-SubCell"/>
</dbReference>
<proteinExistence type="inferred from homology"/>
<keyword evidence="8" id="KW-0808">Transferase</keyword>
<evidence type="ECO:0000313" key="13">
    <source>
        <dbReference type="RefSeq" id="XP_018026728.1"/>
    </source>
</evidence>
<dbReference type="RefSeq" id="XP_018026728.1">
    <property type="nucleotide sequence ID" value="XM_018171239.2"/>
</dbReference>
<dbReference type="OMA" id="GSMSMCA"/>
<evidence type="ECO:0000256" key="5">
    <source>
        <dbReference type="ARBA" id="ARBA00015448"/>
    </source>
</evidence>
<dbReference type="GO" id="GO:0005829">
    <property type="term" value="C:cytosol"/>
    <property type="evidence" value="ECO:0007669"/>
    <property type="project" value="UniProtKB-SubCell"/>
</dbReference>
<comment type="function">
    <text evidence="11">N-methyltransferase that catalyzes the formation of anserine (beta-alanyl-N(Pi)-methyl-L-histidine) from carnosine. Anserine, a methylated derivative of carnosine (beta-alanyl-L-histidine), is an abundant constituent of vertebrate skeletal muscles. Also methylates other L-histidine-containing di- and tripeptides such as Gly-Gly-His, Gly-His and homocarnosine (GABA-His).</text>
</comment>
<evidence type="ECO:0000256" key="6">
    <source>
        <dbReference type="ARBA" id="ARBA00022490"/>
    </source>
</evidence>
<dbReference type="PANTHER" id="PTHR12303:SF6">
    <property type="entry name" value="CARNOSINE N-METHYLTRANSFERASE"/>
    <property type="match status" value="1"/>
</dbReference>